<dbReference type="InterPro" id="IPR047115">
    <property type="entry name" value="ARSB"/>
</dbReference>
<dbReference type="InterPro" id="IPR017850">
    <property type="entry name" value="Alkaline_phosphatase_core_sf"/>
</dbReference>
<dbReference type="GO" id="GO:0008484">
    <property type="term" value="F:sulfuric ester hydrolase activity"/>
    <property type="evidence" value="ECO:0007669"/>
    <property type="project" value="InterPro"/>
</dbReference>
<dbReference type="InterPro" id="IPR000917">
    <property type="entry name" value="Sulfatase_N"/>
</dbReference>
<comment type="caution">
    <text evidence="5">The sequence shown here is derived from an EMBL/GenBank/DDBJ whole genome shotgun (WGS) entry which is preliminary data.</text>
</comment>
<keyword evidence="2" id="KW-0106">Calcium</keyword>
<evidence type="ECO:0000313" key="5">
    <source>
        <dbReference type="EMBL" id="KAJ8600958.1"/>
    </source>
</evidence>
<evidence type="ECO:0000313" key="6">
    <source>
        <dbReference type="Proteomes" id="UP001230188"/>
    </source>
</evidence>
<organism evidence="5 6">
    <name type="scientific">Chrysophaeum taylorii</name>
    <dbReference type="NCBI Taxonomy" id="2483200"/>
    <lineage>
        <taxon>Eukaryota</taxon>
        <taxon>Sar</taxon>
        <taxon>Stramenopiles</taxon>
        <taxon>Ochrophyta</taxon>
        <taxon>Pelagophyceae</taxon>
        <taxon>Pelagomonadales</taxon>
        <taxon>Pelagomonadaceae</taxon>
        <taxon>Chrysophaeum</taxon>
    </lineage>
</organism>
<keyword evidence="6" id="KW-1185">Reference proteome</keyword>
<keyword evidence="3" id="KW-0325">Glycoprotein</keyword>
<dbReference type="GO" id="GO:0046872">
    <property type="term" value="F:metal ion binding"/>
    <property type="evidence" value="ECO:0007669"/>
    <property type="project" value="UniProtKB-KW"/>
</dbReference>
<keyword evidence="1" id="KW-0479">Metal-binding</keyword>
<dbReference type="Pfam" id="PF00884">
    <property type="entry name" value="Sulfatase"/>
    <property type="match status" value="1"/>
</dbReference>
<evidence type="ECO:0000256" key="1">
    <source>
        <dbReference type="ARBA" id="ARBA00022723"/>
    </source>
</evidence>
<sequence length="571" mass="62772">MGGGGGGGRWRGLGAAVAGAAVVSLAAQRYRRRHEVVTSRGVLVEEEEEEGTGDASPWIVHVVLDDVGMNDMLNSTDLPTSEVTPTLRALADEGVTLSNMYGQDYCTPSRVALLTGMFAHKTGFARTQGDDVGPAEVFTTSNFSIPLGVKLLPEYLQNAGYATHGIGKWNVGHCNEAYVPWKRGFLTFAGYFGDGIGYTTHYADTNRILTFPDGRSANVTDFFEYEGGEVVDWRRGLSYEGRHTIDVFTDMAVDRLSGASGATYLYLSYHAVHDDLQSTSTLAYSKDKWDRLEDEYGLSSNREDFGIVLSAVDEAIGRVKATLDDREVSYLLVVHSDNGGMPCSFRLCGNNLPYRGTKFHFFEGGVKVPAFVYSNDLLPTSRRGGTFDGLAHHVDWLATFLDAAGVDPATVLDEASDSLSFWPGIRDVDAGPNRSEILFSITQDSLALRIGDYKLLYQLDDSRWYSPDYRVASPRQLEKCNDGTLANHLFDLASDPHERTNLYHHRAYREIREGLLAYGRARYAADAISIPSGFAETDDPSLLAAWNATTDRDSDTVVAVPWGCQLIAMRE</sequence>
<dbReference type="PANTHER" id="PTHR10342">
    <property type="entry name" value="ARYLSULFATASE"/>
    <property type="match status" value="1"/>
</dbReference>
<proteinExistence type="predicted"/>
<dbReference type="PANTHER" id="PTHR10342:SF274">
    <property type="entry name" value="ARYLSULFATASE B"/>
    <property type="match status" value="1"/>
</dbReference>
<dbReference type="Proteomes" id="UP001230188">
    <property type="component" value="Unassembled WGS sequence"/>
</dbReference>
<evidence type="ECO:0000256" key="3">
    <source>
        <dbReference type="ARBA" id="ARBA00023180"/>
    </source>
</evidence>
<protein>
    <recommendedName>
        <fullName evidence="4">Sulfatase N-terminal domain-containing protein</fullName>
    </recommendedName>
</protein>
<accession>A0AAD7XIS9</accession>
<gene>
    <name evidence="5" type="ORF">CTAYLR_006316</name>
</gene>
<name>A0AAD7XIS9_9STRA</name>
<feature type="domain" description="Sulfatase N-terminal" evidence="4">
    <location>
        <begin position="58"/>
        <end position="406"/>
    </location>
</feature>
<dbReference type="EMBL" id="JAQMWT010000464">
    <property type="protein sequence ID" value="KAJ8600958.1"/>
    <property type="molecule type" value="Genomic_DNA"/>
</dbReference>
<dbReference type="AlphaFoldDB" id="A0AAD7XIS9"/>
<dbReference type="Gene3D" id="3.30.1120.10">
    <property type="match status" value="1"/>
</dbReference>
<reference evidence="5" key="1">
    <citation type="submission" date="2023-01" db="EMBL/GenBank/DDBJ databases">
        <title>Metagenome sequencing of chrysophaentin producing Chrysophaeum taylorii.</title>
        <authorList>
            <person name="Davison J."/>
            <person name="Bewley C."/>
        </authorList>
    </citation>
    <scope>NUCLEOTIDE SEQUENCE</scope>
    <source>
        <strain evidence="5">NIES-1699</strain>
    </source>
</reference>
<dbReference type="SUPFAM" id="SSF53649">
    <property type="entry name" value="Alkaline phosphatase-like"/>
    <property type="match status" value="1"/>
</dbReference>
<evidence type="ECO:0000256" key="2">
    <source>
        <dbReference type="ARBA" id="ARBA00022837"/>
    </source>
</evidence>
<evidence type="ECO:0000259" key="4">
    <source>
        <dbReference type="Pfam" id="PF00884"/>
    </source>
</evidence>
<dbReference type="Gene3D" id="3.40.720.10">
    <property type="entry name" value="Alkaline Phosphatase, subunit A"/>
    <property type="match status" value="1"/>
</dbReference>